<accession>A0A1F7H723</accession>
<dbReference type="Proteomes" id="UP000178597">
    <property type="component" value="Unassembled WGS sequence"/>
</dbReference>
<protein>
    <submittedName>
        <fullName evidence="1">Uncharacterized protein</fullName>
    </submittedName>
</protein>
<dbReference type="EMBL" id="MFZP01000031">
    <property type="protein sequence ID" value="OGK27079.1"/>
    <property type="molecule type" value="Genomic_DNA"/>
</dbReference>
<sequence>MSTFVEALPKYYDESSLWRRFKRKQKIIGLRESFIATIPQSIDPHNEEEITRYVKEKLYWEIYSGEHTQILGLFGEQYQDLSEKECLSGFLHYLAVDKFWDEVYLAVIQKLNSSAFEDSIKRFTQGVKVRDIIFKEIKSDKLSQTSYNTLAAFSNGLTQFVQSYSPKLPYMNNDMLAIFQPKIKAAEVACIPAGKALQFAATLIR</sequence>
<evidence type="ECO:0000313" key="1">
    <source>
        <dbReference type="EMBL" id="OGK27079.1"/>
    </source>
</evidence>
<proteinExistence type="predicted"/>
<name>A0A1F7H723_9BACT</name>
<evidence type="ECO:0000313" key="2">
    <source>
        <dbReference type="Proteomes" id="UP000178597"/>
    </source>
</evidence>
<dbReference type="STRING" id="1802040.A3C28_02940"/>
<reference evidence="1 2" key="1">
    <citation type="journal article" date="2016" name="Nat. Commun.">
        <title>Thousands of microbial genomes shed light on interconnected biogeochemical processes in an aquifer system.</title>
        <authorList>
            <person name="Anantharaman K."/>
            <person name="Brown C.T."/>
            <person name="Hug L.A."/>
            <person name="Sharon I."/>
            <person name="Castelle C.J."/>
            <person name="Probst A.J."/>
            <person name="Thomas B.C."/>
            <person name="Singh A."/>
            <person name="Wilkins M.J."/>
            <person name="Karaoz U."/>
            <person name="Brodie E.L."/>
            <person name="Williams K.H."/>
            <person name="Hubbard S.S."/>
            <person name="Banfield J.F."/>
        </authorList>
    </citation>
    <scope>NUCLEOTIDE SEQUENCE [LARGE SCALE GENOMIC DNA]</scope>
</reference>
<gene>
    <name evidence="1" type="ORF">A3C28_02940</name>
</gene>
<organism evidence="1 2">
    <name type="scientific">Candidatus Roizmanbacteria bacterium RIFCSPHIGHO2_02_FULL_39_9</name>
    <dbReference type="NCBI Taxonomy" id="1802040"/>
    <lineage>
        <taxon>Bacteria</taxon>
        <taxon>Candidatus Roizmaniibacteriota</taxon>
    </lineage>
</organism>
<comment type="caution">
    <text evidence="1">The sequence shown here is derived from an EMBL/GenBank/DDBJ whole genome shotgun (WGS) entry which is preliminary data.</text>
</comment>
<dbReference type="AlphaFoldDB" id="A0A1F7H723"/>